<dbReference type="InterPro" id="IPR001761">
    <property type="entry name" value="Peripla_BP/Lac1_sug-bd_dom"/>
</dbReference>
<keyword evidence="2" id="KW-0238">DNA-binding</keyword>
<dbReference type="Proteomes" id="UP000030853">
    <property type="component" value="Unassembled WGS sequence"/>
</dbReference>
<gene>
    <name evidence="5" type="ORF">QU24_14500</name>
</gene>
<evidence type="ECO:0000259" key="4">
    <source>
        <dbReference type="Pfam" id="PF00532"/>
    </source>
</evidence>
<feature type="domain" description="Periplasmic binding protein/LacI sugar binding" evidence="4">
    <location>
        <begin position="8"/>
        <end position="225"/>
    </location>
</feature>
<dbReference type="PANTHER" id="PTHR30146">
    <property type="entry name" value="LACI-RELATED TRANSCRIPTIONAL REPRESSOR"/>
    <property type="match status" value="1"/>
</dbReference>
<evidence type="ECO:0000256" key="3">
    <source>
        <dbReference type="ARBA" id="ARBA00023163"/>
    </source>
</evidence>
<evidence type="ECO:0000313" key="6">
    <source>
        <dbReference type="Proteomes" id="UP000030853"/>
    </source>
</evidence>
<evidence type="ECO:0000313" key="5">
    <source>
        <dbReference type="EMBL" id="KHJ67400.1"/>
    </source>
</evidence>
<keyword evidence="1" id="KW-0805">Transcription regulation</keyword>
<dbReference type="PANTHER" id="PTHR30146:SF109">
    <property type="entry name" value="HTH-TYPE TRANSCRIPTIONAL REGULATOR GALS"/>
    <property type="match status" value="1"/>
</dbReference>
<dbReference type="EMBL" id="JTJJ01000051">
    <property type="protein sequence ID" value="KHJ67400.1"/>
    <property type="molecule type" value="Genomic_DNA"/>
</dbReference>
<dbReference type="GO" id="GO:0003700">
    <property type="term" value="F:DNA-binding transcription factor activity"/>
    <property type="evidence" value="ECO:0007669"/>
    <property type="project" value="TreeGrafter"/>
</dbReference>
<dbReference type="GO" id="GO:0000976">
    <property type="term" value="F:transcription cis-regulatory region binding"/>
    <property type="evidence" value="ECO:0007669"/>
    <property type="project" value="TreeGrafter"/>
</dbReference>
<dbReference type="InterPro" id="IPR028082">
    <property type="entry name" value="Peripla_BP_I"/>
</dbReference>
<protein>
    <submittedName>
        <fullName evidence="5">LacI family transcriptional regulator</fullName>
    </submittedName>
</protein>
<accession>A0A0B1R8H0</accession>
<evidence type="ECO:0000256" key="1">
    <source>
        <dbReference type="ARBA" id="ARBA00023015"/>
    </source>
</evidence>
<comment type="caution">
    <text evidence="5">The sequence shown here is derived from an EMBL/GenBank/DDBJ whole genome shotgun (WGS) entry which is preliminary data.</text>
</comment>
<evidence type="ECO:0000256" key="2">
    <source>
        <dbReference type="ARBA" id="ARBA00023125"/>
    </source>
</evidence>
<dbReference type="AlphaFoldDB" id="A0A0B1R8H0"/>
<sequence>MAVNPNIIGIVSDEFTNPNTVRMLNEVTRQINARGYLTLLLNVDSRESYQSTLRNAAALPLAGLVFLTSLFDDELSAVADALPEVPTVHLSQSRDSRANTVIAEGFDAGAEMGLLLLSQGHQRFGFMHSQENDVPVQQMAGFVSSLEAEHKALTVELSAGANDRERAYQAMMAYLKKTRAAERINALFCESDVLAFGALQAVRDFGQGSHVAVVGFDDVDEARASTWHLTSWAQRRDLWVTEALNRLLENKTDETDAWQQGELQVRHSHHGKYVPGEMSQCGCAIRH</sequence>
<organism evidence="5 6">
    <name type="scientific">Pantoea rodasii</name>
    <dbReference type="NCBI Taxonomy" id="1076549"/>
    <lineage>
        <taxon>Bacteria</taxon>
        <taxon>Pseudomonadati</taxon>
        <taxon>Pseudomonadota</taxon>
        <taxon>Gammaproteobacteria</taxon>
        <taxon>Enterobacterales</taxon>
        <taxon>Erwiniaceae</taxon>
        <taxon>Pantoea</taxon>
    </lineage>
</organism>
<name>A0A0B1R8H0_9GAMM</name>
<proteinExistence type="predicted"/>
<dbReference type="RefSeq" id="WP_039332339.1">
    <property type="nucleotide sequence ID" value="NZ_JTJJ01000051.1"/>
</dbReference>
<keyword evidence="3" id="KW-0804">Transcription</keyword>
<reference evidence="5 6" key="1">
    <citation type="submission" date="2014-11" db="EMBL/GenBank/DDBJ databases">
        <title>Genome sequencing of Pantoea rodasii ND03.</title>
        <authorList>
            <person name="Muhamad Yunos N.Y."/>
            <person name="Chan K.-G."/>
        </authorList>
    </citation>
    <scope>NUCLEOTIDE SEQUENCE [LARGE SCALE GENOMIC DNA]</scope>
    <source>
        <strain evidence="5 6">ND03</strain>
    </source>
</reference>
<dbReference type="Gene3D" id="3.40.50.2300">
    <property type="match status" value="2"/>
</dbReference>
<dbReference type="SUPFAM" id="SSF53822">
    <property type="entry name" value="Periplasmic binding protein-like I"/>
    <property type="match status" value="1"/>
</dbReference>
<dbReference type="Pfam" id="PF00532">
    <property type="entry name" value="Peripla_BP_1"/>
    <property type="match status" value="1"/>
</dbReference>